<gene>
    <name evidence="1" type="ORF">EZ444_19240</name>
</gene>
<evidence type="ECO:0000313" key="2">
    <source>
        <dbReference type="Proteomes" id="UP000291117"/>
    </source>
</evidence>
<evidence type="ECO:0000313" key="1">
    <source>
        <dbReference type="EMBL" id="TCC92538.1"/>
    </source>
</evidence>
<protein>
    <submittedName>
        <fullName evidence="1">Uncharacterized protein</fullName>
    </submittedName>
</protein>
<dbReference type="PROSITE" id="PS51257">
    <property type="entry name" value="PROKAR_LIPOPROTEIN"/>
    <property type="match status" value="1"/>
</dbReference>
<accession>A0A4R0MYV6</accession>
<dbReference type="Proteomes" id="UP000291117">
    <property type="component" value="Unassembled WGS sequence"/>
</dbReference>
<organism evidence="1 2">
    <name type="scientific">Pedobacter hiemivivus</name>
    <dbReference type="NCBI Taxonomy" id="2530454"/>
    <lineage>
        <taxon>Bacteria</taxon>
        <taxon>Pseudomonadati</taxon>
        <taxon>Bacteroidota</taxon>
        <taxon>Sphingobacteriia</taxon>
        <taxon>Sphingobacteriales</taxon>
        <taxon>Sphingobacteriaceae</taxon>
        <taxon>Pedobacter</taxon>
    </lineage>
</organism>
<name>A0A4R0MYV6_9SPHI</name>
<dbReference type="AlphaFoldDB" id="A0A4R0MYV6"/>
<comment type="caution">
    <text evidence="1">The sequence shown here is derived from an EMBL/GenBank/DDBJ whole genome shotgun (WGS) entry which is preliminary data.</text>
</comment>
<proteinExistence type="predicted"/>
<reference evidence="1 2" key="1">
    <citation type="submission" date="2019-02" db="EMBL/GenBank/DDBJ databases">
        <title>Pedobacter sp. RP-3-8 sp. nov., isolated from Arctic soil.</title>
        <authorList>
            <person name="Dahal R.H."/>
        </authorList>
    </citation>
    <scope>NUCLEOTIDE SEQUENCE [LARGE SCALE GENOMIC DNA]</scope>
    <source>
        <strain evidence="1 2">RP-3-8</strain>
    </source>
</reference>
<sequence length="277" mass="31758">MKLKNILYPLILLLMAAGCKKEDAIVPDKIVPEYSLPQGNHPYDTQIIDFHNKYGCYILYRFTEKDFKWNITNNLSYTADQGDENYIAPALDALDKYLFKFYSQDFLKKALPYKIILSARIREITFYNDTLATPVNSVSAFSHFAFGRAGSSLSGMTDDELRVMKSDLHREFWKQAVNYGKITLPPAFVSATNYADVFDWTKKYYGVFMPDVNALSPDLYGDFQGYIDVIVSNTLGEIEQSLFLPANDPNGKYKLKYNIIVNYYKEVYGVDLQGIAR</sequence>
<dbReference type="EMBL" id="SJSM01000014">
    <property type="protein sequence ID" value="TCC92538.1"/>
    <property type="molecule type" value="Genomic_DNA"/>
</dbReference>
<dbReference type="Gene3D" id="3.40.390.70">
    <property type="match status" value="1"/>
</dbReference>
<dbReference type="OrthoDB" id="1100648at2"/>
<dbReference type="RefSeq" id="WP_131610773.1">
    <property type="nucleotide sequence ID" value="NZ_SJSM01000014.1"/>
</dbReference>
<keyword evidence="2" id="KW-1185">Reference proteome</keyword>